<evidence type="ECO:0000256" key="1">
    <source>
        <dbReference type="SAM" id="MobiDB-lite"/>
    </source>
</evidence>
<proteinExistence type="predicted"/>
<name>A0A6M3IGI2_9ZZZZ</name>
<reference evidence="2" key="1">
    <citation type="submission" date="2020-03" db="EMBL/GenBank/DDBJ databases">
        <title>The deep terrestrial virosphere.</title>
        <authorList>
            <person name="Holmfeldt K."/>
            <person name="Nilsson E."/>
            <person name="Simone D."/>
            <person name="Lopez-Fernandez M."/>
            <person name="Wu X."/>
            <person name="de Brujin I."/>
            <person name="Lundin D."/>
            <person name="Andersson A."/>
            <person name="Bertilsson S."/>
            <person name="Dopson M."/>
        </authorList>
    </citation>
    <scope>NUCLEOTIDE SEQUENCE</scope>
    <source>
        <strain evidence="2">MM415B02033</strain>
    </source>
</reference>
<sequence>MAAGRWFPAFYLDGEWCKRYGCSMSGYVVTAHPQGRVRKSYVWAEAATPPPPVAVPGPAPEPAQTEQEE</sequence>
<dbReference type="AlphaFoldDB" id="A0A6M3IGI2"/>
<accession>A0A6M3IGI2</accession>
<feature type="compositionally biased region" description="Pro residues" evidence="1">
    <location>
        <begin position="49"/>
        <end position="61"/>
    </location>
</feature>
<dbReference type="EMBL" id="MT141166">
    <property type="protein sequence ID" value="QJA55552.1"/>
    <property type="molecule type" value="Genomic_DNA"/>
</dbReference>
<evidence type="ECO:0000313" key="2">
    <source>
        <dbReference type="EMBL" id="QJA55552.1"/>
    </source>
</evidence>
<organism evidence="2">
    <name type="scientific">viral metagenome</name>
    <dbReference type="NCBI Taxonomy" id="1070528"/>
    <lineage>
        <taxon>unclassified sequences</taxon>
        <taxon>metagenomes</taxon>
        <taxon>organismal metagenomes</taxon>
    </lineage>
</organism>
<feature type="region of interest" description="Disordered" evidence="1">
    <location>
        <begin position="49"/>
        <end position="69"/>
    </location>
</feature>
<protein>
    <submittedName>
        <fullName evidence="2">Uncharacterized protein</fullName>
    </submittedName>
</protein>
<gene>
    <name evidence="2" type="ORF">MM415B02033_0003</name>
</gene>